<name>A0A3M0J3J1_HIRRU</name>
<comment type="caution">
    <text evidence="1">The sequence shown here is derived from an EMBL/GenBank/DDBJ whole genome shotgun (WGS) entry which is preliminary data.</text>
</comment>
<proteinExistence type="predicted"/>
<dbReference type="STRING" id="333673.A0A3M0J3J1"/>
<reference evidence="1 2" key="1">
    <citation type="submission" date="2018-07" db="EMBL/GenBank/DDBJ databases">
        <title>A high quality draft genome assembly of the barn swallow (H. rustica rustica).</title>
        <authorList>
            <person name="Formenti G."/>
            <person name="Chiara M."/>
            <person name="Poveda L."/>
            <person name="Francoijs K.-J."/>
            <person name="Bonisoli-Alquati A."/>
            <person name="Canova L."/>
            <person name="Gianfranceschi L."/>
            <person name="Horner D.S."/>
            <person name="Saino N."/>
        </authorList>
    </citation>
    <scope>NUCLEOTIDE SEQUENCE [LARGE SCALE GENOMIC DNA]</scope>
    <source>
        <strain evidence="1">Chelidonia</strain>
        <tissue evidence="1">Blood</tissue>
    </source>
</reference>
<dbReference type="EMBL" id="QRBI01000209">
    <property type="protein sequence ID" value="RMB93389.1"/>
    <property type="molecule type" value="Genomic_DNA"/>
</dbReference>
<protein>
    <recommendedName>
        <fullName evidence="3">SACA9 protein</fullName>
    </recommendedName>
</protein>
<evidence type="ECO:0008006" key="3">
    <source>
        <dbReference type="Google" id="ProtNLM"/>
    </source>
</evidence>
<dbReference type="Pfam" id="PF15120">
    <property type="entry name" value="SPACA9"/>
    <property type="match status" value="1"/>
</dbReference>
<dbReference type="AlphaFoldDB" id="A0A3M0J3J1"/>
<evidence type="ECO:0000313" key="1">
    <source>
        <dbReference type="EMBL" id="RMB93389.1"/>
    </source>
</evidence>
<sequence length="241" mass="28068">MNMNEVVESLTKIEQNYKLFQQQQFSFIRALERTREEAHDMFRPVSSIVQVQCYKDHHCYNSTDRRILNMFISICNDLRSLCQKMETVHPGDSVTNGLLEKCKVLLNDSNDLAAIRATYPHRVVNYLSLEEARHRYGGVVSLLPIVIDNMWEWITYSKRNFLPNGWDPVGKGQETSKSYRNTRYHVCYHYVRESLKTPTKPGCHLQPTLYSLLHAESALTQPLKFTSTLRVRTDQLKGHGE</sequence>
<dbReference type="PANTHER" id="PTHR32455">
    <property type="entry name" value="SPERM ACROSOME-ASSOCIATED PROTEIN 9"/>
    <property type="match status" value="1"/>
</dbReference>
<gene>
    <name evidence="1" type="ORF">DUI87_30084</name>
</gene>
<dbReference type="Proteomes" id="UP000269221">
    <property type="component" value="Unassembled WGS sequence"/>
</dbReference>
<evidence type="ECO:0000313" key="2">
    <source>
        <dbReference type="Proteomes" id="UP000269221"/>
    </source>
</evidence>
<organism evidence="1 2">
    <name type="scientific">Hirundo rustica rustica</name>
    <dbReference type="NCBI Taxonomy" id="333673"/>
    <lineage>
        <taxon>Eukaryota</taxon>
        <taxon>Metazoa</taxon>
        <taxon>Chordata</taxon>
        <taxon>Craniata</taxon>
        <taxon>Vertebrata</taxon>
        <taxon>Euteleostomi</taxon>
        <taxon>Archelosauria</taxon>
        <taxon>Archosauria</taxon>
        <taxon>Dinosauria</taxon>
        <taxon>Saurischia</taxon>
        <taxon>Theropoda</taxon>
        <taxon>Coelurosauria</taxon>
        <taxon>Aves</taxon>
        <taxon>Neognathae</taxon>
        <taxon>Neoaves</taxon>
        <taxon>Telluraves</taxon>
        <taxon>Australaves</taxon>
        <taxon>Passeriformes</taxon>
        <taxon>Sylvioidea</taxon>
        <taxon>Hirundinidae</taxon>
        <taxon>Hirundo</taxon>
    </lineage>
</organism>
<dbReference type="PANTHER" id="PTHR32455:SF1">
    <property type="entry name" value="SPERM ACROSOME-ASSOCIATED PROTEIN 9"/>
    <property type="match status" value="1"/>
</dbReference>
<dbReference type="GO" id="GO:0097546">
    <property type="term" value="C:ciliary base"/>
    <property type="evidence" value="ECO:0007669"/>
    <property type="project" value="TreeGrafter"/>
</dbReference>
<keyword evidence="2" id="KW-1185">Reference proteome</keyword>
<dbReference type="InterPro" id="IPR027818">
    <property type="entry name" value="SPACA9"/>
</dbReference>
<dbReference type="GO" id="GO:0036126">
    <property type="term" value="C:sperm flagellum"/>
    <property type="evidence" value="ECO:0007669"/>
    <property type="project" value="TreeGrafter"/>
</dbReference>
<dbReference type="OrthoDB" id="9999829at2759"/>
<dbReference type="GO" id="GO:0001669">
    <property type="term" value="C:acrosomal vesicle"/>
    <property type="evidence" value="ECO:0007669"/>
    <property type="project" value="TreeGrafter"/>
</dbReference>
<accession>A0A3M0J3J1</accession>